<organism evidence="2 3">
    <name type="scientific">Pisolithus tinctorius Marx 270</name>
    <dbReference type="NCBI Taxonomy" id="870435"/>
    <lineage>
        <taxon>Eukaryota</taxon>
        <taxon>Fungi</taxon>
        <taxon>Dikarya</taxon>
        <taxon>Basidiomycota</taxon>
        <taxon>Agaricomycotina</taxon>
        <taxon>Agaricomycetes</taxon>
        <taxon>Agaricomycetidae</taxon>
        <taxon>Boletales</taxon>
        <taxon>Sclerodermatineae</taxon>
        <taxon>Pisolithaceae</taxon>
        <taxon>Pisolithus</taxon>
    </lineage>
</organism>
<evidence type="ECO:0000313" key="3">
    <source>
        <dbReference type="Proteomes" id="UP000054217"/>
    </source>
</evidence>
<reference evidence="3" key="2">
    <citation type="submission" date="2015-01" db="EMBL/GenBank/DDBJ databases">
        <title>Evolutionary Origins and Diversification of the Mycorrhizal Mutualists.</title>
        <authorList>
            <consortium name="DOE Joint Genome Institute"/>
            <consortium name="Mycorrhizal Genomics Consortium"/>
            <person name="Kohler A."/>
            <person name="Kuo A."/>
            <person name="Nagy L.G."/>
            <person name="Floudas D."/>
            <person name="Copeland A."/>
            <person name="Barry K.W."/>
            <person name="Cichocki N."/>
            <person name="Veneault-Fourrey C."/>
            <person name="LaButti K."/>
            <person name="Lindquist E.A."/>
            <person name="Lipzen A."/>
            <person name="Lundell T."/>
            <person name="Morin E."/>
            <person name="Murat C."/>
            <person name="Riley R."/>
            <person name="Ohm R."/>
            <person name="Sun H."/>
            <person name="Tunlid A."/>
            <person name="Henrissat B."/>
            <person name="Grigoriev I.V."/>
            <person name="Hibbett D.S."/>
            <person name="Martin F."/>
        </authorList>
    </citation>
    <scope>NUCLEOTIDE SEQUENCE [LARGE SCALE GENOMIC DNA]</scope>
    <source>
        <strain evidence="3">Marx 270</strain>
    </source>
</reference>
<dbReference type="EMBL" id="KN832214">
    <property type="protein sequence ID" value="KIN93139.1"/>
    <property type="molecule type" value="Genomic_DNA"/>
</dbReference>
<evidence type="ECO:0000256" key="1">
    <source>
        <dbReference type="SAM" id="MobiDB-lite"/>
    </source>
</evidence>
<dbReference type="HOGENOM" id="CLU_2905101_0_0_1"/>
<name>A0A0C3MW27_PISTI</name>
<sequence length="62" mass="6719">MEATRRCAVLDLQVNGMWSDGLAGQPERNTISLEPRGSNWVGGLPGMHGEWNPRSTLSQPGV</sequence>
<proteinExistence type="predicted"/>
<feature type="region of interest" description="Disordered" evidence="1">
    <location>
        <begin position="42"/>
        <end position="62"/>
    </location>
</feature>
<feature type="compositionally biased region" description="Polar residues" evidence="1">
    <location>
        <begin position="53"/>
        <end position="62"/>
    </location>
</feature>
<reference evidence="2 3" key="1">
    <citation type="submission" date="2014-04" db="EMBL/GenBank/DDBJ databases">
        <authorList>
            <consortium name="DOE Joint Genome Institute"/>
            <person name="Kuo A."/>
            <person name="Kohler A."/>
            <person name="Costa M.D."/>
            <person name="Nagy L.G."/>
            <person name="Floudas D."/>
            <person name="Copeland A."/>
            <person name="Barry K.W."/>
            <person name="Cichocki N."/>
            <person name="Veneault-Fourrey C."/>
            <person name="LaButti K."/>
            <person name="Lindquist E.A."/>
            <person name="Lipzen A."/>
            <person name="Lundell T."/>
            <person name="Morin E."/>
            <person name="Murat C."/>
            <person name="Sun H."/>
            <person name="Tunlid A."/>
            <person name="Henrissat B."/>
            <person name="Grigoriev I.V."/>
            <person name="Hibbett D.S."/>
            <person name="Martin F."/>
            <person name="Nordberg H.P."/>
            <person name="Cantor M.N."/>
            <person name="Hua S.X."/>
        </authorList>
    </citation>
    <scope>NUCLEOTIDE SEQUENCE [LARGE SCALE GENOMIC DNA]</scope>
    <source>
        <strain evidence="2 3">Marx 270</strain>
    </source>
</reference>
<keyword evidence="3" id="KW-1185">Reference proteome</keyword>
<dbReference type="InParanoid" id="A0A0C3MW27"/>
<protein>
    <submittedName>
        <fullName evidence="2">Uncharacterized protein</fullName>
    </submittedName>
</protein>
<accession>A0A0C3MW27</accession>
<dbReference type="AlphaFoldDB" id="A0A0C3MW27"/>
<gene>
    <name evidence="2" type="ORF">M404DRAFT_1009176</name>
</gene>
<evidence type="ECO:0000313" key="2">
    <source>
        <dbReference type="EMBL" id="KIN93139.1"/>
    </source>
</evidence>
<dbReference type="Proteomes" id="UP000054217">
    <property type="component" value="Unassembled WGS sequence"/>
</dbReference>